<reference evidence="7" key="1">
    <citation type="journal article" date="2019" name="Int. J. Syst. Evol. Microbiol.">
        <title>The Global Catalogue of Microorganisms (GCM) 10K type strain sequencing project: providing services to taxonomists for standard genome sequencing and annotation.</title>
        <authorList>
            <consortium name="The Broad Institute Genomics Platform"/>
            <consortium name="The Broad Institute Genome Sequencing Center for Infectious Disease"/>
            <person name="Wu L."/>
            <person name="Ma J."/>
        </authorList>
    </citation>
    <scope>NUCLEOTIDE SEQUENCE [LARGE SCALE GENOMIC DNA]</scope>
    <source>
        <strain evidence="7">TISTR 1906</strain>
    </source>
</reference>
<comment type="caution">
    <text evidence="6">The sequence shown here is derived from an EMBL/GenBank/DDBJ whole genome shotgun (WGS) entry which is preliminary data.</text>
</comment>
<dbReference type="EMBL" id="JBHUMV010000003">
    <property type="protein sequence ID" value="MFD2754186.1"/>
    <property type="molecule type" value="Genomic_DNA"/>
</dbReference>
<evidence type="ECO:0000256" key="4">
    <source>
        <dbReference type="ARBA" id="ARBA00023163"/>
    </source>
</evidence>
<evidence type="ECO:0000313" key="7">
    <source>
        <dbReference type="Proteomes" id="UP001597463"/>
    </source>
</evidence>
<feature type="domain" description="HTH cro/C1-type" evidence="5">
    <location>
        <begin position="10"/>
        <end position="64"/>
    </location>
</feature>
<dbReference type="InterPro" id="IPR010982">
    <property type="entry name" value="Lambda_DNA-bd_dom_sf"/>
</dbReference>
<evidence type="ECO:0000259" key="5">
    <source>
        <dbReference type="PROSITE" id="PS50943"/>
    </source>
</evidence>
<sequence>MAKTFMGVRLRSLRAERGMTQAALAQALGLSPSYLNQIEQDQRPLTVPVLLRIHKVLGVDIQQFSEDEQARLLSQLRDAMAAAAQPDGPVPLPELREVAAKMPHLAQALLAMHRRHQADVERIEALSARLGDGRGLSGEGDAAVAAWNHAPRQMPFEAVRDFFFAHRNHFDVLDRAAERLARQAGEQGGSLQEWLQHRLQARHNVLVRRAAHDAGDAHGHRHYDPQTRTLCVAPQLRPAQQAFQLATQLALLEFDALIDAELRTAAWQDDATRRLARLGLANYVAGAFVLPYGQFLQAAEGLQYDIDLLARRFGVGFETVCHRLSTLQRAEAPGVPFFFIRVDRAGNISKRQSATHFHFSKIGGTCPLWNVYEAFAQPGRIVPQLASMPDGRVYLWIARTVSHQGHGWGAPGKTFSIGLGCDVQHAARLVYSRGLDLRHLDAATPIGMGCKVCERSACPQRAFPFVGKLLQVNENESGFVPYGVAQVSRESG</sequence>
<protein>
    <submittedName>
        <fullName evidence="6">Short-chain fatty acyl-CoA regulator family protein</fullName>
    </submittedName>
</protein>
<dbReference type="SUPFAM" id="SSF47413">
    <property type="entry name" value="lambda repressor-like DNA-binding domains"/>
    <property type="match status" value="1"/>
</dbReference>
<dbReference type="Proteomes" id="UP001597463">
    <property type="component" value="Unassembled WGS sequence"/>
</dbReference>
<evidence type="ECO:0000256" key="3">
    <source>
        <dbReference type="ARBA" id="ARBA00023125"/>
    </source>
</evidence>
<dbReference type="InterPro" id="IPR010359">
    <property type="entry name" value="IrrE_HExxH"/>
</dbReference>
<proteinExistence type="inferred from homology"/>
<dbReference type="Pfam" id="PF09856">
    <property type="entry name" value="ScfRs"/>
    <property type="match status" value="1"/>
</dbReference>
<dbReference type="PIRSF" id="PIRSF019251">
    <property type="entry name" value="Rv0465c"/>
    <property type="match status" value="1"/>
</dbReference>
<dbReference type="RefSeq" id="WP_066469744.1">
    <property type="nucleotide sequence ID" value="NZ_BCNT01000001.1"/>
</dbReference>
<dbReference type="CDD" id="cd00093">
    <property type="entry name" value="HTH_XRE"/>
    <property type="match status" value="1"/>
</dbReference>
<dbReference type="PANTHER" id="PTHR46797:SF23">
    <property type="entry name" value="HTH-TYPE TRANSCRIPTIONAL REGULATOR SUTR"/>
    <property type="match status" value="1"/>
</dbReference>
<dbReference type="Pfam" id="PF06114">
    <property type="entry name" value="Peptidase_M78"/>
    <property type="match status" value="1"/>
</dbReference>
<dbReference type="InterPro" id="IPR050807">
    <property type="entry name" value="TransReg_Diox_bact_type"/>
</dbReference>
<keyword evidence="3" id="KW-0238">DNA-binding</keyword>
<evidence type="ECO:0000313" key="6">
    <source>
        <dbReference type="EMBL" id="MFD2754186.1"/>
    </source>
</evidence>
<dbReference type="InterPro" id="IPR026281">
    <property type="entry name" value="HTH_RamB"/>
</dbReference>
<dbReference type="Gene3D" id="1.10.260.40">
    <property type="entry name" value="lambda repressor-like DNA-binding domains"/>
    <property type="match status" value="1"/>
</dbReference>
<dbReference type="SMART" id="SM00530">
    <property type="entry name" value="HTH_XRE"/>
    <property type="match status" value="1"/>
</dbReference>
<gene>
    <name evidence="6" type="ORF">ACFSW6_08805</name>
</gene>
<accession>A0ABW5UKY0</accession>
<dbReference type="Pfam" id="PF01381">
    <property type="entry name" value="HTH_3"/>
    <property type="match status" value="1"/>
</dbReference>
<dbReference type="InterPro" id="IPR001387">
    <property type="entry name" value="Cro/C1-type_HTH"/>
</dbReference>
<keyword evidence="4" id="KW-0804">Transcription</keyword>
<name>A0ABW5UKY0_9BURK</name>
<dbReference type="PROSITE" id="PS50943">
    <property type="entry name" value="HTH_CROC1"/>
    <property type="match status" value="1"/>
</dbReference>
<dbReference type="PANTHER" id="PTHR46797">
    <property type="entry name" value="HTH-TYPE TRANSCRIPTIONAL REGULATOR"/>
    <property type="match status" value="1"/>
</dbReference>
<keyword evidence="2" id="KW-0805">Transcription regulation</keyword>
<evidence type="ECO:0000256" key="2">
    <source>
        <dbReference type="ARBA" id="ARBA00023015"/>
    </source>
</evidence>
<comment type="similarity">
    <text evidence="1">Belongs to the short-chain fatty acyl-CoA assimilation regulator (ScfR) family.</text>
</comment>
<dbReference type="InterPro" id="IPR018653">
    <property type="entry name" value="ScfR_C"/>
</dbReference>
<organism evidence="6 7">
    <name type="scientific">Comamonas terrae</name>
    <dbReference type="NCBI Taxonomy" id="673548"/>
    <lineage>
        <taxon>Bacteria</taxon>
        <taxon>Pseudomonadati</taxon>
        <taxon>Pseudomonadota</taxon>
        <taxon>Betaproteobacteria</taxon>
        <taxon>Burkholderiales</taxon>
        <taxon>Comamonadaceae</taxon>
        <taxon>Comamonas</taxon>
    </lineage>
</organism>
<keyword evidence="7" id="KW-1185">Reference proteome</keyword>
<evidence type="ECO:0000256" key="1">
    <source>
        <dbReference type="ARBA" id="ARBA00007227"/>
    </source>
</evidence>